<dbReference type="PhylomeDB" id="A0A0G4GR74"/>
<reference evidence="2 3" key="1">
    <citation type="submission" date="2014-11" db="EMBL/GenBank/DDBJ databases">
        <authorList>
            <person name="Zhu J."/>
            <person name="Qi W."/>
            <person name="Song R."/>
        </authorList>
    </citation>
    <scope>NUCLEOTIDE SEQUENCE [LARGE SCALE GENOMIC DNA]</scope>
</reference>
<organism evidence="2 3">
    <name type="scientific">Vitrella brassicaformis (strain CCMP3155)</name>
    <dbReference type="NCBI Taxonomy" id="1169540"/>
    <lineage>
        <taxon>Eukaryota</taxon>
        <taxon>Sar</taxon>
        <taxon>Alveolata</taxon>
        <taxon>Colpodellida</taxon>
        <taxon>Vitrellaceae</taxon>
        <taxon>Vitrella</taxon>
    </lineage>
</organism>
<dbReference type="AlphaFoldDB" id="A0A0G4GR74"/>
<feature type="chain" id="PRO_5005190873" description="Thyroglobulin type-1 domain-containing protein" evidence="1">
    <location>
        <begin position="22"/>
        <end position="380"/>
    </location>
</feature>
<sequence length="380" mass="40839">MLRWLLVGVLVVLLSERERRGAVGQFTTACLSGNTFGPSAEASKDCLPPVNPLLQLPGFPGSDKPLSRCEPNALLPIVDHPERGNFGQCLYNENAELLLQIQQEIALNDNLNNSRSSDTAGDVTASGENQSILCGQPSGVNRTDITDLGTAALGSCPSDKPICARTSESRFCYCIKDDRGLFGEAAEVSHGDVTLAKGVVSGKPSSLCLPPELDPCFNAVNRFAVPFDCADSLPVVERREDIGPDPRNQSWLPNERFPVPQESTFAQLVPGTYLFEDVHSNAYLDTIKNVGTGVSSCMRIQGKKNDDIPGGVTDFVEFACSSVRSLLQLKCKTVDLLLRGLDADTRSRLESAVPSQLSSRKGTTILCLQQGNKLVIATGV</sequence>
<evidence type="ECO:0000313" key="2">
    <source>
        <dbReference type="EMBL" id="CEM33033.1"/>
    </source>
</evidence>
<accession>A0A0G4GR74</accession>
<dbReference type="EMBL" id="CDMY01000770">
    <property type="protein sequence ID" value="CEM33033.1"/>
    <property type="molecule type" value="Genomic_DNA"/>
</dbReference>
<dbReference type="VEuPathDB" id="CryptoDB:Vbra_18429"/>
<dbReference type="Proteomes" id="UP000041254">
    <property type="component" value="Unassembled WGS sequence"/>
</dbReference>
<keyword evidence="3" id="KW-1185">Reference proteome</keyword>
<evidence type="ECO:0000256" key="1">
    <source>
        <dbReference type="SAM" id="SignalP"/>
    </source>
</evidence>
<dbReference type="InParanoid" id="A0A0G4GR74"/>
<proteinExistence type="predicted"/>
<keyword evidence="1" id="KW-0732">Signal</keyword>
<gene>
    <name evidence="2" type="ORF">Vbra_18429</name>
</gene>
<evidence type="ECO:0008006" key="4">
    <source>
        <dbReference type="Google" id="ProtNLM"/>
    </source>
</evidence>
<protein>
    <recommendedName>
        <fullName evidence="4">Thyroglobulin type-1 domain-containing protein</fullName>
    </recommendedName>
</protein>
<feature type="signal peptide" evidence="1">
    <location>
        <begin position="1"/>
        <end position="21"/>
    </location>
</feature>
<evidence type="ECO:0000313" key="3">
    <source>
        <dbReference type="Proteomes" id="UP000041254"/>
    </source>
</evidence>
<name>A0A0G4GR74_VITBC</name>